<accession>A0A0G0QV73</accession>
<dbReference type="Proteomes" id="UP000034072">
    <property type="component" value="Unassembled WGS sequence"/>
</dbReference>
<gene>
    <name evidence="1" type="ORF">UT75_C0001G0160</name>
</gene>
<sequence length="82" mass="9130">MERAYRSMLRRLEGEGDEVVISRAGASDLRGRIEKVDDDGCYILVDKHPTLAREERDRGGALVIFVDFSHIRGVGRLDGSLG</sequence>
<proteinExistence type="predicted"/>
<evidence type="ECO:0000313" key="1">
    <source>
        <dbReference type="EMBL" id="KKR41256.1"/>
    </source>
</evidence>
<reference evidence="1 2" key="1">
    <citation type="journal article" date="2015" name="Nature">
        <title>rRNA introns, odd ribosomes, and small enigmatic genomes across a large radiation of phyla.</title>
        <authorList>
            <person name="Brown C.T."/>
            <person name="Hug L.A."/>
            <person name="Thomas B.C."/>
            <person name="Sharon I."/>
            <person name="Castelle C.J."/>
            <person name="Singh A."/>
            <person name="Wilkins M.J."/>
            <person name="Williams K.H."/>
            <person name="Banfield J.F."/>
        </authorList>
    </citation>
    <scope>NUCLEOTIDE SEQUENCE [LARGE SCALE GENOMIC DNA]</scope>
</reference>
<name>A0A0G0QV73_9BACT</name>
<dbReference type="EMBL" id="LBXZ01000001">
    <property type="protein sequence ID" value="KKR41256.1"/>
    <property type="molecule type" value="Genomic_DNA"/>
</dbReference>
<dbReference type="AlphaFoldDB" id="A0A0G0QV73"/>
<comment type="caution">
    <text evidence="1">The sequence shown here is derived from an EMBL/GenBank/DDBJ whole genome shotgun (WGS) entry which is preliminary data.</text>
</comment>
<protein>
    <submittedName>
        <fullName evidence="1">Uncharacterized protein</fullName>
    </submittedName>
</protein>
<organism evidence="1 2">
    <name type="scientific">Candidatus Yanofskybacteria bacterium GW2011_GWE2_40_11</name>
    <dbReference type="NCBI Taxonomy" id="1619033"/>
    <lineage>
        <taxon>Bacteria</taxon>
        <taxon>Candidatus Yanofskyibacteriota</taxon>
    </lineage>
</organism>
<evidence type="ECO:0000313" key="2">
    <source>
        <dbReference type="Proteomes" id="UP000034072"/>
    </source>
</evidence>